<dbReference type="HOGENOM" id="CLU_939066_0_0_5"/>
<dbReference type="EMBL" id="CP004393">
    <property type="protein sequence ID" value="AJE46002.1"/>
    <property type="molecule type" value="Genomic_DNA"/>
</dbReference>
<proteinExistence type="predicted"/>
<dbReference type="STRING" id="1208324.P73_1287"/>
<gene>
    <name evidence="1" type="ORF">P73_1287</name>
</gene>
<evidence type="ECO:0000313" key="1">
    <source>
        <dbReference type="EMBL" id="AJE46002.1"/>
    </source>
</evidence>
<accession>A0A0B5E0K7</accession>
<reference evidence="1 2" key="1">
    <citation type="journal article" date="2014" name="Int. J. Syst. Evol. Microbiol.">
        <title>Celeribacter indicus sp. nov., a polycyclic aromatic hydrocarbon-degrading bacterium from deep-sea sediment and reclassification of Huaishuia halophila as Celeribacter halophilus comb. nov.</title>
        <authorList>
            <person name="Lai Q."/>
            <person name="Cao J."/>
            <person name="Yuan J."/>
            <person name="Li F."/>
            <person name="Shao Z."/>
        </authorList>
    </citation>
    <scope>NUCLEOTIDE SEQUENCE [LARGE SCALE GENOMIC DNA]</scope>
    <source>
        <strain evidence="1">P73</strain>
    </source>
</reference>
<dbReference type="OrthoDB" id="7456251at2"/>
<dbReference type="RefSeq" id="WP_043868968.1">
    <property type="nucleotide sequence ID" value="NZ_CP004393.1"/>
</dbReference>
<dbReference type="KEGG" id="cid:P73_1287"/>
<organism evidence="1 2">
    <name type="scientific">Celeribacter indicus</name>
    <dbReference type="NCBI Taxonomy" id="1208324"/>
    <lineage>
        <taxon>Bacteria</taxon>
        <taxon>Pseudomonadati</taxon>
        <taxon>Pseudomonadota</taxon>
        <taxon>Alphaproteobacteria</taxon>
        <taxon>Rhodobacterales</taxon>
        <taxon>Roseobacteraceae</taxon>
        <taxon>Celeribacter</taxon>
    </lineage>
</organism>
<dbReference type="Proteomes" id="UP000031521">
    <property type="component" value="Chromosome"/>
</dbReference>
<sequence>MLVCEPLGIDLDRVSVSLPEDDAPPWEAETSYGLGAQVLRGHRVFQSMVEDNLGIDPLTVDPTKLSADWLEVEYSNAYRCFDGVIARPTVADGALALSVRVTEEFDMFALFGVRAARLSLRLYDAADRLVGVRTAVLGGRVVSSWWDWFTVTPAPRRNKIAFDGLPVSARRADLTLEGGGIRLGEVFLGRSFYVGEAQPQSSGRAVTASRYEVNDFGRTIWVQRPTRSEMSYVVAADRAEFESIEPRMSELAGSLVVTVGAFAIPSTIHFGILGTIDWVEDSPDDYLFSFTTKGLS</sequence>
<name>A0A0B5E0K7_9RHOB</name>
<keyword evidence="2" id="KW-1185">Reference proteome</keyword>
<dbReference type="AlphaFoldDB" id="A0A0B5E0K7"/>
<protein>
    <submittedName>
        <fullName evidence="1">Carbohydrate-binding family V/XII</fullName>
    </submittedName>
</protein>
<evidence type="ECO:0000313" key="2">
    <source>
        <dbReference type="Proteomes" id="UP000031521"/>
    </source>
</evidence>